<comment type="caution">
    <text evidence="2">The sequence shown here is derived from an EMBL/GenBank/DDBJ whole genome shotgun (WGS) entry which is preliminary data.</text>
</comment>
<gene>
    <name evidence="2" type="ORF">GDO81_013797</name>
</gene>
<reference evidence="2" key="1">
    <citation type="thesis" date="2020" institute="ProQuest LLC" country="789 East Eisenhower Parkway, Ann Arbor, MI, USA">
        <title>Comparative Genomics and Chromosome Evolution.</title>
        <authorList>
            <person name="Mudd A.B."/>
        </authorList>
    </citation>
    <scope>NUCLEOTIDE SEQUENCE</scope>
    <source>
        <strain evidence="2">237g6f4</strain>
        <tissue evidence="2">Blood</tissue>
    </source>
</reference>
<evidence type="ECO:0008006" key="4">
    <source>
        <dbReference type="Google" id="ProtNLM"/>
    </source>
</evidence>
<dbReference type="EMBL" id="WNYA01000006">
    <property type="protein sequence ID" value="KAG8567836.1"/>
    <property type="molecule type" value="Genomic_DNA"/>
</dbReference>
<dbReference type="Proteomes" id="UP000824782">
    <property type="component" value="Unassembled WGS sequence"/>
</dbReference>
<sequence length="46" mass="4720">MLPLLLSSTPPPFLAISNPSKLAVISKSSSAKQSQGEGLQADTPLV</sequence>
<protein>
    <recommendedName>
        <fullName evidence="4">WW domain containing adaptor with coiled-coil</fullName>
    </recommendedName>
</protein>
<keyword evidence="3" id="KW-1185">Reference proteome</keyword>
<evidence type="ECO:0000256" key="1">
    <source>
        <dbReference type="SAM" id="MobiDB-lite"/>
    </source>
</evidence>
<dbReference type="AlphaFoldDB" id="A0AAV7B5M6"/>
<accession>A0AAV7B5M6</accession>
<feature type="compositionally biased region" description="Polar residues" evidence="1">
    <location>
        <begin position="26"/>
        <end position="37"/>
    </location>
</feature>
<name>A0AAV7B5M6_ENGPU</name>
<evidence type="ECO:0000313" key="3">
    <source>
        <dbReference type="Proteomes" id="UP000824782"/>
    </source>
</evidence>
<organism evidence="2 3">
    <name type="scientific">Engystomops pustulosus</name>
    <name type="common">Tungara frog</name>
    <name type="synonym">Physalaemus pustulosus</name>
    <dbReference type="NCBI Taxonomy" id="76066"/>
    <lineage>
        <taxon>Eukaryota</taxon>
        <taxon>Metazoa</taxon>
        <taxon>Chordata</taxon>
        <taxon>Craniata</taxon>
        <taxon>Vertebrata</taxon>
        <taxon>Euteleostomi</taxon>
        <taxon>Amphibia</taxon>
        <taxon>Batrachia</taxon>
        <taxon>Anura</taxon>
        <taxon>Neobatrachia</taxon>
        <taxon>Hyloidea</taxon>
        <taxon>Leptodactylidae</taxon>
        <taxon>Leiuperinae</taxon>
        <taxon>Engystomops</taxon>
    </lineage>
</organism>
<proteinExistence type="predicted"/>
<feature type="region of interest" description="Disordered" evidence="1">
    <location>
        <begin position="26"/>
        <end position="46"/>
    </location>
</feature>
<evidence type="ECO:0000313" key="2">
    <source>
        <dbReference type="EMBL" id="KAG8567836.1"/>
    </source>
</evidence>